<evidence type="ECO:0000256" key="1">
    <source>
        <dbReference type="SAM" id="SignalP"/>
    </source>
</evidence>
<keyword evidence="1" id="KW-0732">Signal</keyword>
<reference evidence="2" key="2">
    <citation type="journal article" date="2021" name="PeerJ">
        <title>Extensive microbial diversity within the chicken gut microbiome revealed by metagenomics and culture.</title>
        <authorList>
            <person name="Gilroy R."/>
            <person name="Ravi A."/>
            <person name="Getino M."/>
            <person name="Pursley I."/>
            <person name="Horton D.L."/>
            <person name="Alikhan N.F."/>
            <person name="Baker D."/>
            <person name="Gharbi K."/>
            <person name="Hall N."/>
            <person name="Watson M."/>
            <person name="Adriaenssens E.M."/>
            <person name="Foster-Nyarko E."/>
            <person name="Jarju S."/>
            <person name="Secka A."/>
            <person name="Antonio M."/>
            <person name="Oren A."/>
            <person name="Chaudhuri R.R."/>
            <person name="La Ragione R."/>
            <person name="Hildebrand F."/>
            <person name="Pallen M.J."/>
        </authorList>
    </citation>
    <scope>NUCLEOTIDE SEQUENCE</scope>
    <source>
        <strain evidence="2">10037</strain>
    </source>
</reference>
<accession>A0A9D9I4B4</accession>
<name>A0A9D9I4B4_9BACT</name>
<evidence type="ECO:0008006" key="4">
    <source>
        <dbReference type="Google" id="ProtNLM"/>
    </source>
</evidence>
<dbReference type="Proteomes" id="UP000823597">
    <property type="component" value="Unassembled WGS sequence"/>
</dbReference>
<evidence type="ECO:0000313" key="2">
    <source>
        <dbReference type="EMBL" id="MBO8464786.1"/>
    </source>
</evidence>
<feature type="signal peptide" evidence="1">
    <location>
        <begin position="1"/>
        <end position="18"/>
    </location>
</feature>
<evidence type="ECO:0000313" key="3">
    <source>
        <dbReference type="Proteomes" id="UP000823597"/>
    </source>
</evidence>
<proteinExistence type="predicted"/>
<reference evidence="2" key="1">
    <citation type="submission" date="2020-10" db="EMBL/GenBank/DDBJ databases">
        <authorList>
            <person name="Gilroy R."/>
        </authorList>
    </citation>
    <scope>NUCLEOTIDE SEQUENCE</scope>
    <source>
        <strain evidence="2">10037</strain>
    </source>
</reference>
<protein>
    <recommendedName>
        <fullName evidence="4">LPP20 lipoprotein</fullName>
    </recommendedName>
</protein>
<gene>
    <name evidence="2" type="ORF">IAB93_02160</name>
</gene>
<dbReference type="AlphaFoldDB" id="A0A9D9I4B4"/>
<feature type="chain" id="PRO_5039292968" description="LPP20 lipoprotein" evidence="1">
    <location>
        <begin position="19"/>
        <end position="184"/>
    </location>
</feature>
<sequence length="184" mass="20404">MKRILRFAVIGILLFSLANCGASRKREASPVSTFIMPGNEYLSGDGLIRAWGIGKSDSESAARKKAKMEASTELASVLSRTVNSTMQQYTTALSESISSESKSLLVEKSSIVVEQTLVGATIIFDRWAKDDSTGQYTNYVVMELKGKNFLNSLYKELGKQSELDKDLLEKIFMQVIDEEGKQNR</sequence>
<dbReference type="EMBL" id="JADIME010000024">
    <property type="protein sequence ID" value="MBO8464786.1"/>
    <property type="molecule type" value="Genomic_DNA"/>
</dbReference>
<comment type="caution">
    <text evidence="2">The sequence shown here is derived from an EMBL/GenBank/DDBJ whole genome shotgun (WGS) entry which is preliminary data.</text>
</comment>
<organism evidence="2 3">
    <name type="scientific">Candidatus Merdivivens pullistercoris</name>
    <dbReference type="NCBI Taxonomy" id="2840873"/>
    <lineage>
        <taxon>Bacteria</taxon>
        <taxon>Pseudomonadati</taxon>
        <taxon>Bacteroidota</taxon>
        <taxon>Bacteroidia</taxon>
        <taxon>Bacteroidales</taxon>
        <taxon>Muribaculaceae</taxon>
        <taxon>Muribaculaceae incertae sedis</taxon>
        <taxon>Candidatus Merdivivens</taxon>
    </lineage>
</organism>